<keyword evidence="4 5" id="KW-0720">Serine protease</keyword>
<evidence type="ECO:0000256" key="2">
    <source>
        <dbReference type="ARBA" id="ARBA00022670"/>
    </source>
</evidence>
<dbReference type="Gene3D" id="3.40.50.200">
    <property type="entry name" value="Peptidase S8/S53 domain"/>
    <property type="match status" value="1"/>
</dbReference>
<dbReference type="AlphaFoldDB" id="A0A518BD75"/>
<feature type="domain" description="Peptidase S8/S53" evidence="8">
    <location>
        <begin position="83"/>
        <end position="330"/>
    </location>
</feature>
<feature type="region of interest" description="Disordered" evidence="7">
    <location>
        <begin position="720"/>
        <end position="763"/>
    </location>
</feature>
<feature type="compositionally biased region" description="Acidic residues" evidence="7">
    <location>
        <begin position="752"/>
        <end position="763"/>
    </location>
</feature>
<dbReference type="InterPro" id="IPR000209">
    <property type="entry name" value="Peptidase_S8/S53_dom"/>
</dbReference>
<evidence type="ECO:0000256" key="1">
    <source>
        <dbReference type="ARBA" id="ARBA00011073"/>
    </source>
</evidence>
<gene>
    <name evidence="9" type="ORF">Pan216_58220</name>
</gene>
<reference evidence="9 10" key="1">
    <citation type="submission" date="2019-02" db="EMBL/GenBank/DDBJ databases">
        <title>Deep-cultivation of Planctomycetes and their phenomic and genomic characterization uncovers novel biology.</title>
        <authorList>
            <person name="Wiegand S."/>
            <person name="Jogler M."/>
            <person name="Boedeker C."/>
            <person name="Pinto D."/>
            <person name="Vollmers J."/>
            <person name="Rivas-Marin E."/>
            <person name="Kohn T."/>
            <person name="Peeters S.H."/>
            <person name="Heuer A."/>
            <person name="Rast P."/>
            <person name="Oberbeckmann S."/>
            <person name="Bunk B."/>
            <person name="Jeske O."/>
            <person name="Meyerdierks A."/>
            <person name="Storesund J.E."/>
            <person name="Kallscheuer N."/>
            <person name="Luecker S."/>
            <person name="Lage O.M."/>
            <person name="Pohl T."/>
            <person name="Merkel B.J."/>
            <person name="Hornburger P."/>
            <person name="Mueller R.-W."/>
            <person name="Bruemmer F."/>
            <person name="Labrenz M."/>
            <person name="Spormann A.M."/>
            <person name="Op den Camp H."/>
            <person name="Overmann J."/>
            <person name="Amann R."/>
            <person name="Jetten M.S.M."/>
            <person name="Mascher T."/>
            <person name="Medema M.H."/>
            <person name="Devos D.P."/>
            <person name="Kaster A.-K."/>
            <person name="Ovreas L."/>
            <person name="Rohde M."/>
            <person name="Galperin M.Y."/>
            <person name="Jogler C."/>
        </authorList>
    </citation>
    <scope>NUCLEOTIDE SEQUENCE [LARGE SCALE GENOMIC DNA]</scope>
    <source>
        <strain evidence="9 10">Pan216</strain>
    </source>
</reference>
<dbReference type="InterPro" id="IPR023828">
    <property type="entry name" value="Peptidase_S8_Ser-AS"/>
</dbReference>
<dbReference type="InterPro" id="IPR036852">
    <property type="entry name" value="Peptidase_S8/S53_dom_sf"/>
</dbReference>
<evidence type="ECO:0000256" key="7">
    <source>
        <dbReference type="SAM" id="MobiDB-lite"/>
    </source>
</evidence>
<name>A0A518BD75_9BACT</name>
<feature type="active site" description="Charge relay system" evidence="5">
    <location>
        <position position="92"/>
    </location>
</feature>
<evidence type="ECO:0000256" key="3">
    <source>
        <dbReference type="ARBA" id="ARBA00022801"/>
    </source>
</evidence>
<comment type="similarity">
    <text evidence="1 5 6">Belongs to the peptidase S8 family.</text>
</comment>
<sequence length="803" mass="85224">MKPPLLRAWTRVLHFDLLEDRIVPTSSPLPTELSHSEWRNLTFTIDDTEVAAPSADDNLVTADTQATNLIGLPSAQANYPYRGTGYSIAVIDSGIDYTHPAFLGPGGSRVIAGYDFFNDDADPMDDNGHGTHVAGIVASSNANFPGVAPDANLIALKALGANGSGSFGDIEDALRWVAENQERYNIVAVNMSLGSGSFLSNPYFFFEDEFSILRSQGVFVAAASGNGFYNVGSSIGIAYPSISPQVVSVGAVWDANVGSVGFTSGAQDFTTGPDLITSFTQRSADLDLLAPGAAITSADLGGTYATRAGTSMASPVVAGAAAILHQALDAAGLGGLAHQDFMLSLFQDRGVSVFDGDDENDNVINTGLTFSRLDLAAALDAVATLSGAPPVNVTEINVGVYRNATFSIDANANGIWDGGDVEFGFGLTNDQPIIGSIDGESYWGVFRGGEFIFDANRTMGWDAGDLSLPFGVAGDIAITGVWSAGAGEYLGIFRDGSFILDANGDGVFGVDDQIVNFGTVGDLPIVADVDGDGVDELGIVRGNEWYIDLDRNAIFDTRDLYLRLGGPGAEPVVVDGPTGEADYLGVFEGGVWSFDTNRDGLLDGRDQQLIFGLAGDAPVASDWMVNAPTTSEVLFAPLSQQSLATMVADPEQEEEEIREEMFLSDSEERMDDDDLDDEAVIRLIALNRFANLGGGSGFQGGAANPIFYRPAVRDSLDETGLGDRLSSFEVPEASGRRSDPRANAGGQSLFEPGDDELEADAEPMTEEELLRVLRQRWQELIDWIHTMREPDGDQAESNSRESQ</sequence>
<protein>
    <submittedName>
        <fullName evidence="9">Thermophilic serine proteinase</fullName>
        <ecNumber evidence="9">3.4.21.-</ecNumber>
    </submittedName>
</protein>
<dbReference type="RefSeq" id="WP_145263476.1">
    <property type="nucleotide sequence ID" value="NZ_CP036279.1"/>
</dbReference>
<evidence type="ECO:0000256" key="5">
    <source>
        <dbReference type="PROSITE-ProRule" id="PRU01240"/>
    </source>
</evidence>
<evidence type="ECO:0000256" key="4">
    <source>
        <dbReference type="ARBA" id="ARBA00022825"/>
    </source>
</evidence>
<dbReference type="InterPro" id="IPR023827">
    <property type="entry name" value="Peptidase_S8_Asp-AS"/>
</dbReference>
<evidence type="ECO:0000256" key="6">
    <source>
        <dbReference type="RuleBase" id="RU003355"/>
    </source>
</evidence>
<dbReference type="PANTHER" id="PTHR43399">
    <property type="entry name" value="SUBTILISIN-RELATED"/>
    <property type="match status" value="1"/>
</dbReference>
<organism evidence="9 10">
    <name type="scientific">Kolteria novifilia</name>
    <dbReference type="NCBI Taxonomy" id="2527975"/>
    <lineage>
        <taxon>Bacteria</taxon>
        <taxon>Pseudomonadati</taxon>
        <taxon>Planctomycetota</taxon>
        <taxon>Planctomycetia</taxon>
        <taxon>Kolteriales</taxon>
        <taxon>Kolteriaceae</taxon>
        <taxon>Kolteria</taxon>
    </lineage>
</organism>
<dbReference type="GO" id="GO:0004252">
    <property type="term" value="F:serine-type endopeptidase activity"/>
    <property type="evidence" value="ECO:0007669"/>
    <property type="project" value="UniProtKB-UniRule"/>
</dbReference>
<feature type="active site" description="Charge relay system" evidence="5">
    <location>
        <position position="311"/>
    </location>
</feature>
<dbReference type="Pfam" id="PF00082">
    <property type="entry name" value="Peptidase_S8"/>
    <property type="match status" value="1"/>
</dbReference>
<evidence type="ECO:0000313" key="10">
    <source>
        <dbReference type="Proteomes" id="UP000317093"/>
    </source>
</evidence>
<dbReference type="PROSITE" id="PS51892">
    <property type="entry name" value="SUBTILASE"/>
    <property type="match status" value="1"/>
</dbReference>
<dbReference type="PROSITE" id="PS00138">
    <property type="entry name" value="SUBTILASE_SER"/>
    <property type="match status" value="1"/>
</dbReference>
<dbReference type="EMBL" id="CP036279">
    <property type="protein sequence ID" value="QDU64928.1"/>
    <property type="molecule type" value="Genomic_DNA"/>
</dbReference>
<dbReference type="PROSITE" id="PS00136">
    <property type="entry name" value="SUBTILASE_ASP"/>
    <property type="match status" value="1"/>
</dbReference>
<dbReference type="Proteomes" id="UP000317093">
    <property type="component" value="Chromosome"/>
</dbReference>
<evidence type="ECO:0000313" key="9">
    <source>
        <dbReference type="EMBL" id="QDU64928.1"/>
    </source>
</evidence>
<dbReference type="EC" id="3.4.21.-" evidence="9"/>
<dbReference type="OrthoDB" id="252653at2"/>
<dbReference type="InterPro" id="IPR051048">
    <property type="entry name" value="Peptidase_S8/S53_subtilisin"/>
</dbReference>
<feature type="active site" description="Charge relay system" evidence="5">
    <location>
        <position position="129"/>
    </location>
</feature>
<accession>A0A518BD75</accession>
<dbReference type="InterPro" id="IPR015500">
    <property type="entry name" value="Peptidase_S8_subtilisin-rel"/>
</dbReference>
<dbReference type="GO" id="GO:0006508">
    <property type="term" value="P:proteolysis"/>
    <property type="evidence" value="ECO:0007669"/>
    <property type="project" value="UniProtKB-KW"/>
</dbReference>
<dbReference type="PROSITE" id="PS00137">
    <property type="entry name" value="SUBTILASE_HIS"/>
    <property type="match status" value="1"/>
</dbReference>
<dbReference type="KEGG" id="knv:Pan216_58220"/>
<keyword evidence="10" id="KW-1185">Reference proteome</keyword>
<dbReference type="PRINTS" id="PR00723">
    <property type="entry name" value="SUBTILISIN"/>
</dbReference>
<dbReference type="PANTHER" id="PTHR43399:SF4">
    <property type="entry name" value="CELL WALL-ASSOCIATED PROTEASE"/>
    <property type="match status" value="1"/>
</dbReference>
<keyword evidence="3 5" id="KW-0378">Hydrolase</keyword>
<proteinExistence type="inferred from homology"/>
<keyword evidence="2 5" id="KW-0645">Protease</keyword>
<dbReference type="SUPFAM" id="SSF52743">
    <property type="entry name" value="Subtilisin-like"/>
    <property type="match status" value="1"/>
</dbReference>
<dbReference type="InterPro" id="IPR022398">
    <property type="entry name" value="Peptidase_S8_His-AS"/>
</dbReference>
<evidence type="ECO:0000259" key="8">
    <source>
        <dbReference type="Pfam" id="PF00082"/>
    </source>
</evidence>